<dbReference type="PANTHER" id="PTHR21137">
    <property type="entry name" value="ODORANT RECEPTOR"/>
    <property type="match status" value="1"/>
</dbReference>
<gene>
    <name evidence="10" type="ORF">WN51_02655</name>
</gene>
<dbReference type="OrthoDB" id="6363452at2759"/>
<evidence type="ECO:0000256" key="6">
    <source>
        <dbReference type="ARBA" id="ARBA00023136"/>
    </source>
</evidence>
<feature type="transmembrane region" description="Helical" evidence="9">
    <location>
        <begin position="710"/>
        <end position="728"/>
    </location>
</feature>
<evidence type="ECO:0000256" key="3">
    <source>
        <dbReference type="ARBA" id="ARBA00022692"/>
    </source>
</evidence>
<evidence type="ECO:0000313" key="10">
    <source>
        <dbReference type="EMBL" id="KOX70599.1"/>
    </source>
</evidence>
<accession>A0A0M8ZVV7</accession>
<feature type="transmembrane region" description="Helical" evidence="9">
    <location>
        <begin position="657"/>
        <end position="674"/>
    </location>
</feature>
<name>A0A0M8ZVV7_9HYME</name>
<proteinExistence type="predicted"/>
<dbReference type="GO" id="GO:0005549">
    <property type="term" value="F:odorant binding"/>
    <property type="evidence" value="ECO:0007669"/>
    <property type="project" value="InterPro"/>
</dbReference>
<evidence type="ECO:0000256" key="8">
    <source>
        <dbReference type="ARBA" id="ARBA00023224"/>
    </source>
</evidence>
<feature type="transmembrane region" description="Helical" evidence="9">
    <location>
        <begin position="973"/>
        <end position="992"/>
    </location>
</feature>
<evidence type="ECO:0000256" key="4">
    <source>
        <dbReference type="ARBA" id="ARBA00022725"/>
    </source>
</evidence>
<keyword evidence="7 10" id="KW-0675">Receptor</keyword>
<feature type="transmembrane region" description="Helical" evidence="9">
    <location>
        <begin position="370"/>
        <end position="393"/>
    </location>
</feature>
<keyword evidence="5 9" id="KW-1133">Transmembrane helix</keyword>
<dbReference type="InterPro" id="IPR004117">
    <property type="entry name" value="7tm6_olfct_rcpt"/>
</dbReference>
<comment type="subcellular location">
    <subcellularLocation>
        <location evidence="1">Membrane</location>
        <topology evidence="1">Multi-pass membrane protein</topology>
    </subcellularLocation>
</comment>
<keyword evidence="3 9" id="KW-0812">Transmembrane</keyword>
<evidence type="ECO:0000256" key="1">
    <source>
        <dbReference type="ARBA" id="ARBA00004141"/>
    </source>
</evidence>
<keyword evidence="2" id="KW-0716">Sensory transduction</keyword>
<feature type="transmembrane region" description="Helical" evidence="9">
    <location>
        <begin position="205"/>
        <end position="227"/>
    </location>
</feature>
<reference evidence="10 11" key="1">
    <citation type="submission" date="2015-07" db="EMBL/GenBank/DDBJ databases">
        <title>The genome of Melipona quadrifasciata.</title>
        <authorList>
            <person name="Pan H."/>
            <person name="Kapheim K."/>
        </authorList>
    </citation>
    <scope>NUCLEOTIDE SEQUENCE [LARGE SCALE GENOMIC DNA]</scope>
    <source>
        <strain evidence="10">0111107301</strain>
        <tissue evidence="10">Whole body</tissue>
    </source>
</reference>
<feature type="transmembrane region" description="Helical" evidence="9">
    <location>
        <begin position="911"/>
        <end position="928"/>
    </location>
</feature>
<evidence type="ECO:0000256" key="7">
    <source>
        <dbReference type="ARBA" id="ARBA00023170"/>
    </source>
</evidence>
<dbReference type="AlphaFoldDB" id="A0A0M8ZVV7"/>
<dbReference type="GO" id="GO:0005886">
    <property type="term" value="C:plasma membrane"/>
    <property type="evidence" value="ECO:0007669"/>
    <property type="project" value="UniProtKB-SubCell"/>
</dbReference>
<evidence type="ECO:0000256" key="5">
    <source>
        <dbReference type="ARBA" id="ARBA00022989"/>
    </source>
</evidence>
<protein>
    <submittedName>
        <fullName evidence="10">Putative odorant receptor 13a</fullName>
    </submittedName>
</protein>
<dbReference type="GO" id="GO:0004984">
    <property type="term" value="F:olfactory receptor activity"/>
    <property type="evidence" value="ECO:0007669"/>
    <property type="project" value="InterPro"/>
</dbReference>
<organism evidence="10 11">
    <name type="scientific">Melipona quadrifasciata</name>
    <dbReference type="NCBI Taxonomy" id="166423"/>
    <lineage>
        <taxon>Eukaryota</taxon>
        <taxon>Metazoa</taxon>
        <taxon>Ecdysozoa</taxon>
        <taxon>Arthropoda</taxon>
        <taxon>Hexapoda</taxon>
        <taxon>Insecta</taxon>
        <taxon>Pterygota</taxon>
        <taxon>Neoptera</taxon>
        <taxon>Endopterygota</taxon>
        <taxon>Hymenoptera</taxon>
        <taxon>Apocrita</taxon>
        <taxon>Aculeata</taxon>
        <taxon>Apoidea</taxon>
        <taxon>Anthophila</taxon>
        <taxon>Apidae</taxon>
        <taxon>Melipona</taxon>
    </lineage>
</organism>
<sequence length="1102" mass="125852">MGGLTGRGPAQRVVVTTTSVWGKESLPSTPLMSLGRVTPNLSILQSCIEHNLSSFKQRDCAAVAIPYRETKGRHKRHKNTVNVKISHLNYHIGLNRHILKYVGIWPEERKWNRSSSYHVLVPSVAMLCFVCAPQTINLPLIAHDMNLVVENLSMGNMTISIALVKTIAFWMNGKSLKFLLKCIAEDWATAETKTERETMMNIARLTRITTIGCIIMCELVAFSYVSLRFVSMKYTDNTMVYRGYFPYNITYSPNYELTMIGQVLGAVYGGSTYAAVDTFVAMLVLHACGQLSNLKDDLRNIHSYDKNDLQARLKKIVEKHNYIAWFVLHSNSIENCFNVMLLTQMISCTIQLCFQTFQAIMSFGEEAVEYMIFELTFLTIYVVCVMMQLYLYCYVGEKLMCESTDIAETAYHCEWYNLPPKNARLLVIVMCRARASPLRITAGKFCWFTIILYSQFGWNHYIMKYVGIWPEERKWNRPSSYVVLIPFLTMLCFGCGPQTIDLPFIAHDLDLLVENLSMANMTVTIALVKTFELAKKRILSKLRFLINHPVCTSKVRGNGRELFQRDASDSNAQLHRSTMLPVFSSHHDLNYQYGWNRYTMKFAGIWPEERKWYQPSSYLVLMPFLTMLCFVCGPQTIDLSLIGHDLNLVVENLSMANMTITISLVKTVTFWMNGKPLKSLLKFMAKDWAITETKTERETMMNSARFTRKTTIRCTIMCQFVLVCYLLLRLCSNNQNKLLFRGYFPYNTSVSPNYELTLIGQVVAATYASTMYTAVDTFIAMLVLHVCGQLSNLKDDLRNIHLYDKTVLQTKLKKIVQKHDYINRLTIEVSFMKEKLISRCFSDKNLAIRFQHVLKFAIFQSTDVAETAYHCEWYNLPPKDAGLLIIIMCRATSSPLKLTAGKFCCFTKMMLNARILIVVGLVSYGVIARNTDGNVDFLKETSNKKHGGSMLMEIAKELVQRSSTSSQVLNLNLSNLLLLLVLKAVVFGARYLGHHDKGRELEEENMVSEGEVTLALGYLIGDTCLYRAACEEPYVAKEYLGAAEMIMQTMKLLSQDSSIKGNYEQTMAEFQKAIEHGITDGCPPQYTCKKENIKNFLREEKK</sequence>
<dbReference type="EMBL" id="KQ435859">
    <property type="protein sequence ID" value="KOX70599.1"/>
    <property type="molecule type" value="Genomic_DNA"/>
</dbReference>
<evidence type="ECO:0000256" key="9">
    <source>
        <dbReference type="SAM" id="Phobius"/>
    </source>
</evidence>
<keyword evidence="6 9" id="KW-0472">Membrane</keyword>
<feature type="transmembrane region" description="Helical" evidence="9">
    <location>
        <begin position="618"/>
        <end position="637"/>
    </location>
</feature>
<evidence type="ECO:0000313" key="11">
    <source>
        <dbReference type="Proteomes" id="UP000053105"/>
    </source>
</evidence>
<keyword evidence="8" id="KW-0807">Transducer</keyword>
<keyword evidence="4" id="KW-0552">Olfaction</keyword>
<dbReference type="GO" id="GO:0007165">
    <property type="term" value="P:signal transduction"/>
    <property type="evidence" value="ECO:0007669"/>
    <property type="project" value="UniProtKB-KW"/>
</dbReference>
<dbReference type="PANTHER" id="PTHR21137:SF42">
    <property type="entry name" value="ODORANT RECEPTOR 83A"/>
    <property type="match status" value="1"/>
</dbReference>
<dbReference type="Pfam" id="PF02949">
    <property type="entry name" value="7tm_6"/>
    <property type="match status" value="2"/>
</dbReference>
<evidence type="ECO:0000256" key="2">
    <source>
        <dbReference type="ARBA" id="ARBA00022606"/>
    </source>
</evidence>
<feature type="transmembrane region" description="Helical" evidence="9">
    <location>
        <begin position="758"/>
        <end position="784"/>
    </location>
</feature>
<keyword evidence="11" id="KW-1185">Reference proteome</keyword>
<dbReference type="Proteomes" id="UP000053105">
    <property type="component" value="Unassembled WGS sequence"/>
</dbReference>